<gene>
    <name evidence="1" type="ORF">H5410_000551</name>
</gene>
<keyword evidence="2" id="KW-1185">Reference proteome</keyword>
<name>A0A9J6AX32_SOLCO</name>
<dbReference type="OrthoDB" id="185373at2759"/>
<dbReference type="EMBL" id="JACXVP010000001">
    <property type="protein sequence ID" value="KAG5628834.1"/>
    <property type="molecule type" value="Genomic_DNA"/>
</dbReference>
<sequence length="67" mass="7338">MSHEFGLAAKMKHYADATVLGACRLGGAIELGNEVAQLLLESQQSHSGHYVQLSSIYVGTERFRFVN</sequence>
<reference evidence="1 2" key="1">
    <citation type="submission" date="2020-09" db="EMBL/GenBank/DDBJ databases">
        <title>De no assembly of potato wild relative species, Solanum commersonii.</title>
        <authorList>
            <person name="Cho K."/>
        </authorList>
    </citation>
    <scope>NUCLEOTIDE SEQUENCE [LARGE SCALE GENOMIC DNA]</scope>
    <source>
        <strain evidence="1">LZ3.2</strain>
        <tissue evidence="1">Leaf</tissue>
    </source>
</reference>
<accession>A0A9J6AX32</accession>
<protein>
    <submittedName>
        <fullName evidence="1">Uncharacterized protein</fullName>
    </submittedName>
</protein>
<dbReference type="Proteomes" id="UP000824120">
    <property type="component" value="Chromosome 1"/>
</dbReference>
<comment type="caution">
    <text evidence="1">The sequence shown here is derived from an EMBL/GenBank/DDBJ whole genome shotgun (WGS) entry which is preliminary data.</text>
</comment>
<dbReference type="AlphaFoldDB" id="A0A9J6AX32"/>
<evidence type="ECO:0000313" key="1">
    <source>
        <dbReference type="EMBL" id="KAG5628834.1"/>
    </source>
</evidence>
<organism evidence="1 2">
    <name type="scientific">Solanum commersonii</name>
    <name type="common">Commerson's wild potato</name>
    <name type="synonym">Commerson's nightshade</name>
    <dbReference type="NCBI Taxonomy" id="4109"/>
    <lineage>
        <taxon>Eukaryota</taxon>
        <taxon>Viridiplantae</taxon>
        <taxon>Streptophyta</taxon>
        <taxon>Embryophyta</taxon>
        <taxon>Tracheophyta</taxon>
        <taxon>Spermatophyta</taxon>
        <taxon>Magnoliopsida</taxon>
        <taxon>eudicotyledons</taxon>
        <taxon>Gunneridae</taxon>
        <taxon>Pentapetalae</taxon>
        <taxon>asterids</taxon>
        <taxon>lamiids</taxon>
        <taxon>Solanales</taxon>
        <taxon>Solanaceae</taxon>
        <taxon>Solanoideae</taxon>
        <taxon>Solaneae</taxon>
        <taxon>Solanum</taxon>
    </lineage>
</organism>
<evidence type="ECO:0000313" key="2">
    <source>
        <dbReference type="Proteomes" id="UP000824120"/>
    </source>
</evidence>
<proteinExistence type="predicted"/>